<dbReference type="PANTHER" id="PTHR38248:SF2">
    <property type="entry name" value="FUNK1 11"/>
    <property type="match status" value="1"/>
</dbReference>
<dbReference type="InterPro" id="IPR011009">
    <property type="entry name" value="Kinase-like_dom_sf"/>
</dbReference>
<evidence type="ECO:0000259" key="2">
    <source>
        <dbReference type="Pfam" id="PF17667"/>
    </source>
</evidence>
<evidence type="ECO:0000256" key="1">
    <source>
        <dbReference type="SAM" id="MobiDB-lite"/>
    </source>
</evidence>
<feature type="domain" description="Fungal-type protein kinase" evidence="2">
    <location>
        <begin position="171"/>
        <end position="370"/>
    </location>
</feature>
<evidence type="ECO:0000313" key="4">
    <source>
        <dbReference type="Proteomes" id="UP000298030"/>
    </source>
</evidence>
<dbReference type="PANTHER" id="PTHR38248">
    <property type="entry name" value="FUNK1 6"/>
    <property type="match status" value="1"/>
</dbReference>
<name>A0A4Y7SJA6_COPMI</name>
<accession>A0A4Y7SJA6</accession>
<comment type="caution">
    <text evidence="3">The sequence shown here is derived from an EMBL/GenBank/DDBJ whole genome shotgun (WGS) entry which is preliminary data.</text>
</comment>
<dbReference type="PROSITE" id="PS00109">
    <property type="entry name" value="PROTEIN_KINASE_TYR"/>
    <property type="match status" value="1"/>
</dbReference>
<dbReference type="EMBL" id="QPFP01000099">
    <property type="protein sequence ID" value="TEB21946.1"/>
    <property type="molecule type" value="Genomic_DNA"/>
</dbReference>
<dbReference type="InterPro" id="IPR008266">
    <property type="entry name" value="Tyr_kinase_AS"/>
</dbReference>
<dbReference type="GO" id="GO:0004672">
    <property type="term" value="F:protein kinase activity"/>
    <property type="evidence" value="ECO:0007669"/>
    <property type="project" value="InterPro"/>
</dbReference>
<feature type="compositionally biased region" description="Low complexity" evidence="1">
    <location>
        <begin position="1"/>
        <end position="21"/>
    </location>
</feature>
<dbReference type="Gene3D" id="1.10.510.10">
    <property type="entry name" value="Transferase(Phosphotransferase) domain 1"/>
    <property type="match status" value="1"/>
</dbReference>
<dbReference type="OrthoDB" id="5584477at2759"/>
<dbReference type="InterPro" id="IPR040976">
    <property type="entry name" value="Pkinase_fungal"/>
</dbReference>
<evidence type="ECO:0000313" key="3">
    <source>
        <dbReference type="EMBL" id="TEB21946.1"/>
    </source>
</evidence>
<protein>
    <recommendedName>
        <fullName evidence="2">Fungal-type protein kinase domain-containing protein</fullName>
    </recommendedName>
</protein>
<keyword evidence="4" id="KW-1185">Reference proteome</keyword>
<sequence length="693" mass="79253">MPVPSSPGSSSRGSSPTCSSSEEAQHGDYYKVLTPEVPGLDRERARIAKDIGHHLELTTDEYIKGLYNDLARRKEIEHSFLPQSNLYNVQASRWKGVAKIAKSRDRLRIAILKVVGHVLQDYASEEQRECREIIDAHTLRLEHDLKFDKYSLAQWSQPDLIATGLGPSFEVDERRETYSNVATCIEVRTDAEEWEEEDEIYQLGTYAKQIFLRQPNRKFVRLLFMTESYVRFVHMDRAGCQYGDPIDYHEDPATLIQLIVGLSAVEEDRMGLDDTIRWRIKDGRKFNGYIRTVDSNGEPVWYPLMKLKPIAMHNTIFCRGMVVWKARTSTNRVPVIIKDAYHYAARGEMHEHDYLAMVEGMDGVAQMISCEPGHTDLQDHRGPGIDGVRHALNLAPETRIVMTAYGMDISQFISEEQFLGALRDSIAGHQNIYWQFDEYDDHVGILHRDVSVANILVTDDPTPGRRGVLIDLDCAVIASELRGRERNSPVGTKYCKSVAVLRQGFEDRRSTWHDHLDDLESFFYVTCYLMFTTECPGKVKTRKPHFIAEWLILEGRCAAGAKINFFAPNDLDLAGLSSFWSSASRKLLQEYFKYIKRVQQKREAHRQLDKFDERIQHGYLCGRAPKHYVKILWLFDEALEALRANKVTHMGASAIDPRLVEDPDIAPPSKAKKRKVNDDTEVPSAKKQKGGVE</sequence>
<proteinExistence type="predicted"/>
<reference evidence="3 4" key="1">
    <citation type="journal article" date="2019" name="Nat. Ecol. Evol.">
        <title>Megaphylogeny resolves global patterns of mushroom evolution.</title>
        <authorList>
            <person name="Varga T."/>
            <person name="Krizsan K."/>
            <person name="Foldi C."/>
            <person name="Dima B."/>
            <person name="Sanchez-Garcia M."/>
            <person name="Sanchez-Ramirez S."/>
            <person name="Szollosi G.J."/>
            <person name="Szarkandi J.G."/>
            <person name="Papp V."/>
            <person name="Albert L."/>
            <person name="Andreopoulos W."/>
            <person name="Angelini C."/>
            <person name="Antonin V."/>
            <person name="Barry K.W."/>
            <person name="Bougher N.L."/>
            <person name="Buchanan P."/>
            <person name="Buyck B."/>
            <person name="Bense V."/>
            <person name="Catcheside P."/>
            <person name="Chovatia M."/>
            <person name="Cooper J."/>
            <person name="Damon W."/>
            <person name="Desjardin D."/>
            <person name="Finy P."/>
            <person name="Geml J."/>
            <person name="Haridas S."/>
            <person name="Hughes K."/>
            <person name="Justo A."/>
            <person name="Karasinski D."/>
            <person name="Kautmanova I."/>
            <person name="Kiss B."/>
            <person name="Kocsube S."/>
            <person name="Kotiranta H."/>
            <person name="LaButti K.M."/>
            <person name="Lechner B.E."/>
            <person name="Liimatainen K."/>
            <person name="Lipzen A."/>
            <person name="Lukacs Z."/>
            <person name="Mihaltcheva S."/>
            <person name="Morgado L.N."/>
            <person name="Niskanen T."/>
            <person name="Noordeloos M.E."/>
            <person name="Ohm R.A."/>
            <person name="Ortiz-Santana B."/>
            <person name="Ovrebo C."/>
            <person name="Racz N."/>
            <person name="Riley R."/>
            <person name="Savchenko A."/>
            <person name="Shiryaev A."/>
            <person name="Soop K."/>
            <person name="Spirin V."/>
            <person name="Szebenyi C."/>
            <person name="Tomsovsky M."/>
            <person name="Tulloss R.E."/>
            <person name="Uehling J."/>
            <person name="Grigoriev I.V."/>
            <person name="Vagvolgyi C."/>
            <person name="Papp T."/>
            <person name="Martin F.M."/>
            <person name="Miettinen O."/>
            <person name="Hibbett D.S."/>
            <person name="Nagy L.G."/>
        </authorList>
    </citation>
    <scope>NUCLEOTIDE SEQUENCE [LARGE SCALE GENOMIC DNA]</scope>
    <source>
        <strain evidence="3 4">FP101781</strain>
    </source>
</reference>
<feature type="region of interest" description="Disordered" evidence="1">
    <location>
        <begin position="1"/>
        <end position="29"/>
    </location>
</feature>
<gene>
    <name evidence="3" type="ORF">FA13DRAFT_1525571</name>
</gene>
<feature type="domain" description="Fungal-type protein kinase" evidence="2">
    <location>
        <begin position="398"/>
        <end position="529"/>
    </location>
</feature>
<dbReference type="Proteomes" id="UP000298030">
    <property type="component" value="Unassembled WGS sequence"/>
</dbReference>
<dbReference type="AlphaFoldDB" id="A0A4Y7SJA6"/>
<organism evidence="3 4">
    <name type="scientific">Coprinellus micaceus</name>
    <name type="common">Glistening ink-cap mushroom</name>
    <name type="synonym">Coprinus micaceus</name>
    <dbReference type="NCBI Taxonomy" id="71717"/>
    <lineage>
        <taxon>Eukaryota</taxon>
        <taxon>Fungi</taxon>
        <taxon>Dikarya</taxon>
        <taxon>Basidiomycota</taxon>
        <taxon>Agaricomycotina</taxon>
        <taxon>Agaricomycetes</taxon>
        <taxon>Agaricomycetidae</taxon>
        <taxon>Agaricales</taxon>
        <taxon>Agaricineae</taxon>
        <taxon>Psathyrellaceae</taxon>
        <taxon>Coprinellus</taxon>
    </lineage>
</organism>
<feature type="region of interest" description="Disordered" evidence="1">
    <location>
        <begin position="658"/>
        <end position="693"/>
    </location>
</feature>
<dbReference type="SUPFAM" id="SSF56112">
    <property type="entry name" value="Protein kinase-like (PK-like)"/>
    <property type="match status" value="1"/>
</dbReference>
<dbReference type="Pfam" id="PF17667">
    <property type="entry name" value="Pkinase_fungal"/>
    <property type="match status" value="2"/>
</dbReference>